<evidence type="ECO:0000313" key="2">
    <source>
        <dbReference type="Proteomes" id="UP000000238"/>
    </source>
</evidence>
<sequence length="65" mass="7279">MGAGQRLYVRSGGTLRISACSCLLQLLAMPDASERSRRFKTSSRASIHKSEPEILIAPYRDYIYS</sequence>
<dbReference type="Proteomes" id="UP000000238">
    <property type="component" value="Chromosome"/>
</dbReference>
<gene>
    <name evidence="1" type="ordered locus">HCH_04143</name>
</gene>
<accession>Q2SES1</accession>
<dbReference type="AlphaFoldDB" id="Q2SES1"/>
<dbReference type="HOGENOM" id="CLU_2843755_0_0_6"/>
<name>Q2SES1_HAHCH</name>
<dbReference type="EMBL" id="CP000155">
    <property type="protein sequence ID" value="ABC30853.1"/>
    <property type="molecule type" value="Genomic_DNA"/>
</dbReference>
<dbReference type="KEGG" id="hch:HCH_04143"/>
<keyword evidence="2" id="KW-1185">Reference proteome</keyword>
<proteinExistence type="predicted"/>
<organism evidence="1 2">
    <name type="scientific">Hahella chejuensis (strain KCTC 2396)</name>
    <dbReference type="NCBI Taxonomy" id="349521"/>
    <lineage>
        <taxon>Bacteria</taxon>
        <taxon>Pseudomonadati</taxon>
        <taxon>Pseudomonadota</taxon>
        <taxon>Gammaproteobacteria</taxon>
        <taxon>Oceanospirillales</taxon>
        <taxon>Hahellaceae</taxon>
        <taxon>Hahella</taxon>
    </lineage>
</organism>
<reference evidence="1 2" key="1">
    <citation type="journal article" date="2005" name="Nucleic Acids Res.">
        <title>Genomic blueprint of Hahella chejuensis, a marine microbe producing an algicidal agent.</title>
        <authorList>
            <person name="Jeong H."/>
            <person name="Yim J.H."/>
            <person name="Lee C."/>
            <person name="Choi S.-H."/>
            <person name="Park Y.K."/>
            <person name="Yoon S.H."/>
            <person name="Hur C.-G."/>
            <person name="Kang H.-Y."/>
            <person name="Kim D."/>
            <person name="Lee H.H."/>
            <person name="Park K.H."/>
            <person name="Park S.-H."/>
            <person name="Park H.-S."/>
            <person name="Lee H.K."/>
            <person name="Oh T.K."/>
            <person name="Kim J.F."/>
        </authorList>
    </citation>
    <scope>NUCLEOTIDE SEQUENCE [LARGE SCALE GENOMIC DNA]</scope>
    <source>
        <strain evidence="1 2">KCTC 2396</strain>
    </source>
</reference>
<protein>
    <submittedName>
        <fullName evidence="1">Uncharacterized protein</fullName>
    </submittedName>
</protein>
<evidence type="ECO:0000313" key="1">
    <source>
        <dbReference type="EMBL" id="ABC30853.1"/>
    </source>
</evidence>
<dbReference type="STRING" id="349521.HCH_04143"/>